<keyword evidence="2" id="KW-1185">Reference proteome</keyword>
<accession>A0AAN8TLQ7</accession>
<protein>
    <submittedName>
        <fullName evidence="1">Uncharacterized protein</fullName>
    </submittedName>
</protein>
<name>A0AAN8TLQ7_SOLBU</name>
<gene>
    <name evidence="1" type="ORF">RDI58_016087</name>
</gene>
<evidence type="ECO:0000313" key="1">
    <source>
        <dbReference type="EMBL" id="KAK6787562.1"/>
    </source>
</evidence>
<dbReference type="Proteomes" id="UP001371456">
    <property type="component" value="Unassembled WGS sequence"/>
</dbReference>
<dbReference type="EMBL" id="JBANQN010000006">
    <property type="protein sequence ID" value="KAK6787562.1"/>
    <property type="molecule type" value="Genomic_DNA"/>
</dbReference>
<sequence length="19" mass="2318">MEFSFMLNIWVELVESLET</sequence>
<reference evidence="1 2" key="1">
    <citation type="submission" date="2024-02" db="EMBL/GenBank/DDBJ databases">
        <title>de novo genome assembly of Solanum bulbocastanum strain 11H21.</title>
        <authorList>
            <person name="Hosaka A.J."/>
        </authorList>
    </citation>
    <scope>NUCLEOTIDE SEQUENCE [LARGE SCALE GENOMIC DNA]</scope>
    <source>
        <tissue evidence="1">Young leaves</tissue>
    </source>
</reference>
<dbReference type="AlphaFoldDB" id="A0AAN8TLQ7"/>
<comment type="caution">
    <text evidence="1">The sequence shown here is derived from an EMBL/GenBank/DDBJ whole genome shotgun (WGS) entry which is preliminary data.</text>
</comment>
<proteinExistence type="predicted"/>
<evidence type="ECO:0000313" key="2">
    <source>
        <dbReference type="Proteomes" id="UP001371456"/>
    </source>
</evidence>
<organism evidence="1 2">
    <name type="scientific">Solanum bulbocastanum</name>
    <name type="common">Wild potato</name>
    <dbReference type="NCBI Taxonomy" id="147425"/>
    <lineage>
        <taxon>Eukaryota</taxon>
        <taxon>Viridiplantae</taxon>
        <taxon>Streptophyta</taxon>
        <taxon>Embryophyta</taxon>
        <taxon>Tracheophyta</taxon>
        <taxon>Spermatophyta</taxon>
        <taxon>Magnoliopsida</taxon>
        <taxon>eudicotyledons</taxon>
        <taxon>Gunneridae</taxon>
        <taxon>Pentapetalae</taxon>
        <taxon>asterids</taxon>
        <taxon>lamiids</taxon>
        <taxon>Solanales</taxon>
        <taxon>Solanaceae</taxon>
        <taxon>Solanoideae</taxon>
        <taxon>Solaneae</taxon>
        <taxon>Solanum</taxon>
    </lineage>
</organism>